<dbReference type="RefSeq" id="WP_004332296.1">
    <property type="nucleotide sequence ID" value="NZ_ACNN01000005.1"/>
</dbReference>
<feature type="transmembrane region" description="Helical" evidence="1">
    <location>
        <begin position="12"/>
        <end position="37"/>
    </location>
</feature>
<name>C3J7Q5_POREA</name>
<evidence type="ECO:0000256" key="1">
    <source>
        <dbReference type="SAM" id="Phobius"/>
    </source>
</evidence>
<protein>
    <submittedName>
        <fullName evidence="3">Putative membrane protein</fullName>
    </submittedName>
</protein>
<feature type="transmembrane region" description="Helical" evidence="1">
    <location>
        <begin position="188"/>
        <end position="207"/>
    </location>
</feature>
<feature type="transmembrane region" description="Helical" evidence="1">
    <location>
        <begin position="127"/>
        <end position="147"/>
    </location>
</feature>
<feature type="transmembrane region" description="Helical" evidence="1">
    <location>
        <begin position="99"/>
        <end position="120"/>
    </location>
</feature>
<dbReference type="PANTHER" id="PTHR22911">
    <property type="entry name" value="ACYL-MALONYL CONDENSING ENZYME-RELATED"/>
    <property type="match status" value="1"/>
</dbReference>
<dbReference type="PANTHER" id="PTHR22911:SF137">
    <property type="entry name" value="SOLUTE CARRIER FAMILY 35 MEMBER G2-RELATED"/>
    <property type="match status" value="1"/>
</dbReference>
<feature type="transmembrane region" description="Helical" evidence="1">
    <location>
        <begin position="153"/>
        <end position="176"/>
    </location>
</feature>
<keyword evidence="1" id="KW-1133">Transmembrane helix</keyword>
<evidence type="ECO:0000259" key="2">
    <source>
        <dbReference type="Pfam" id="PF00892"/>
    </source>
</evidence>
<dbReference type="InterPro" id="IPR000620">
    <property type="entry name" value="EamA_dom"/>
</dbReference>
<feature type="transmembrane region" description="Helical" evidence="1">
    <location>
        <begin position="72"/>
        <end position="93"/>
    </location>
</feature>
<feature type="domain" description="EamA" evidence="2">
    <location>
        <begin position="156"/>
        <end position="291"/>
    </location>
</feature>
<proteinExistence type="predicted"/>
<dbReference type="Pfam" id="PF00892">
    <property type="entry name" value="EamA"/>
    <property type="match status" value="2"/>
</dbReference>
<organism evidence="3 4">
    <name type="scientific">Porphyromonas endodontalis (strain ATCC 35406 / DSM 24491 / JCM 8526 / CCUG 16442 / BCRC 14492 / NCTC 13058 / HG 370)</name>
    <name type="common">Bacteroides endodontalis</name>
    <dbReference type="NCBI Taxonomy" id="553175"/>
    <lineage>
        <taxon>Bacteria</taxon>
        <taxon>Pseudomonadati</taxon>
        <taxon>Bacteroidota</taxon>
        <taxon>Bacteroidia</taxon>
        <taxon>Bacteroidales</taxon>
        <taxon>Porphyromonadaceae</taxon>
        <taxon>Porphyromonas</taxon>
    </lineage>
</organism>
<evidence type="ECO:0000313" key="4">
    <source>
        <dbReference type="Proteomes" id="UP000004295"/>
    </source>
</evidence>
<accession>C3J7Q5</accession>
<dbReference type="AlphaFoldDB" id="C3J7Q5"/>
<feature type="transmembrane region" description="Helical" evidence="1">
    <location>
        <begin position="219"/>
        <end position="238"/>
    </location>
</feature>
<keyword evidence="4" id="KW-1185">Reference proteome</keyword>
<feature type="transmembrane region" description="Helical" evidence="1">
    <location>
        <begin position="43"/>
        <end position="60"/>
    </location>
</feature>
<keyword evidence="1" id="KW-0812">Transmembrane</keyword>
<feature type="transmembrane region" description="Helical" evidence="1">
    <location>
        <begin position="250"/>
        <end position="268"/>
    </location>
</feature>
<evidence type="ECO:0000313" key="3">
    <source>
        <dbReference type="EMBL" id="EEN83794.1"/>
    </source>
</evidence>
<feature type="domain" description="EamA" evidence="2">
    <location>
        <begin position="10"/>
        <end position="143"/>
    </location>
</feature>
<dbReference type="SUPFAM" id="SSF103481">
    <property type="entry name" value="Multidrug resistance efflux transporter EmrE"/>
    <property type="match status" value="2"/>
</dbReference>
<dbReference type="eggNOG" id="COG0697">
    <property type="taxonomic scope" value="Bacteria"/>
</dbReference>
<feature type="transmembrane region" description="Helical" evidence="1">
    <location>
        <begin position="280"/>
        <end position="300"/>
    </location>
</feature>
<dbReference type="GO" id="GO:0016020">
    <property type="term" value="C:membrane"/>
    <property type="evidence" value="ECO:0007669"/>
    <property type="project" value="InterPro"/>
</dbReference>
<dbReference type="EMBL" id="ACNN01000005">
    <property type="protein sequence ID" value="EEN83794.1"/>
    <property type="molecule type" value="Genomic_DNA"/>
</dbReference>
<dbReference type="InterPro" id="IPR037185">
    <property type="entry name" value="EmrE-like"/>
</dbReference>
<dbReference type="GeneID" id="93365467"/>
<gene>
    <name evidence="3" type="ORF">POREN0001_1144</name>
</gene>
<dbReference type="STRING" id="553175.POREN0001_1144"/>
<comment type="caution">
    <text evidence="3">The sequence shown here is derived from an EMBL/GenBank/DDBJ whole genome shotgun (WGS) entry which is preliminary data.</text>
</comment>
<sequence length="310" mass="33844">MEPTPQHKLRGLLIAGTSSVAFGFIPLFTLPLMAIGLRTPSILTYRFLFAALAMFPLLLYKKIDLRLTAREIGVLLSLGLVYIASAMGLQLGYHYMPSGVATVVHFTYPVYVILLMLLFYRQRPTRIMILAILLAFLGVLCLSGLGLEKVDRRFLIGMLIVAPTGLAYASYMVIVNKSVVRTMNNIKLSFYALLACGSGFLVIALFWGGLQGIPSLEAWGLTIALAIIPTVVANITLVEGVKLIGSTMSAILGALEPLTAVVIGFLVFDEVLTPLRLVGILLIILSVLLIALSGRIAYFLKVSHLRKRHR</sequence>
<dbReference type="Proteomes" id="UP000004295">
    <property type="component" value="Unassembled WGS sequence"/>
</dbReference>
<keyword evidence="1" id="KW-0472">Membrane</keyword>
<reference evidence="3 4" key="1">
    <citation type="submission" date="2009-04" db="EMBL/GenBank/DDBJ databases">
        <authorList>
            <person name="Sebastian Y."/>
            <person name="Madupu R."/>
            <person name="Durkin A.S."/>
            <person name="Torralba M."/>
            <person name="Methe B."/>
            <person name="Sutton G.G."/>
            <person name="Strausberg R.L."/>
            <person name="Nelson K.E."/>
        </authorList>
    </citation>
    <scope>NUCLEOTIDE SEQUENCE [LARGE SCALE GENOMIC DNA]</scope>
    <source>
        <strain evidence="4">ATCC 35406 / BCRC 14492 / JCM 8526 / NCTC 13058 / HG 370</strain>
    </source>
</reference>